<accession>A0ACC3AEN6</accession>
<gene>
    <name evidence="1" type="primary">EFM4</name>
    <name evidence="1" type="ORF">H2198_002385</name>
</gene>
<proteinExistence type="predicted"/>
<name>A0ACC3AEN6_9EURO</name>
<keyword evidence="2" id="KW-1185">Reference proteome</keyword>
<reference evidence="1" key="1">
    <citation type="submission" date="2022-10" db="EMBL/GenBank/DDBJ databases">
        <title>Culturing micro-colonial fungi from biological soil crusts in the Mojave desert and describing Neophaeococcomyces mojavensis, and introducing the new genera and species Taxawa tesnikishii.</title>
        <authorList>
            <person name="Kurbessoian T."/>
            <person name="Stajich J.E."/>
        </authorList>
    </citation>
    <scope>NUCLEOTIDE SEQUENCE</scope>
    <source>
        <strain evidence="1">JES_112</strain>
    </source>
</reference>
<dbReference type="EMBL" id="JAPDRQ010000029">
    <property type="protein sequence ID" value="KAJ9660643.1"/>
    <property type="molecule type" value="Genomic_DNA"/>
</dbReference>
<evidence type="ECO:0000313" key="1">
    <source>
        <dbReference type="EMBL" id="KAJ9660643.1"/>
    </source>
</evidence>
<dbReference type="Proteomes" id="UP001172386">
    <property type="component" value="Unassembled WGS sequence"/>
</dbReference>
<organism evidence="1 2">
    <name type="scientific">Neophaeococcomyces mojaviensis</name>
    <dbReference type="NCBI Taxonomy" id="3383035"/>
    <lineage>
        <taxon>Eukaryota</taxon>
        <taxon>Fungi</taxon>
        <taxon>Dikarya</taxon>
        <taxon>Ascomycota</taxon>
        <taxon>Pezizomycotina</taxon>
        <taxon>Eurotiomycetes</taxon>
        <taxon>Chaetothyriomycetidae</taxon>
        <taxon>Chaetothyriales</taxon>
        <taxon>Chaetothyriales incertae sedis</taxon>
        <taxon>Neophaeococcomyces</taxon>
    </lineage>
</organism>
<protein>
    <submittedName>
        <fullName evidence="1">Protein-lysine N-methyltransferase efm4</fullName>
    </submittedName>
</protein>
<comment type="caution">
    <text evidence="1">The sequence shown here is derived from an EMBL/GenBank/DDBJ whole genome shotgun (WGS) entry which is preliminary data.</text>
</comment>
<sequence>MARNVGDHQMKHLEPSKLGTKEYWDQCYESELENGLGQEDNTDLTDLESWFSEVNAPAKILEYLTDEEFPLSPNNPNRTTEKPNVLDLGCGNGSSLFELKLEGGYEGKIVGVDYSQHSIDLARRLWSRHVEEQAGEAQESTLRADDIIFEKFDLLNDEPAQQAWWPTGGFDLVTDKGTFDAISLSPETIDQLGKDVRVCEVYPGTVARMIKPGGYLLITSVNWTEEEIVRWFTEGENVQGILEEYSRIKYHVYEFGGRKGQLVASICFRRIASSL</sequence>
<evidence type="ECO:0000313" key="2">
    <source>
        <dbReference type="Proteomes" id="UP001172386"/>
    </source>
</evidence>